<evidence type="ECO:0000313" key="1">
    <source>
        <dbReference type="EMBL" id="KAH6650650.1"/>
    </source>
</evidence>
<sequence length="648" mass="71113">MAHLRLPLLLAFIYLANTLVVAQYSAYNYGFDVKKRVKRQLDRRSTMAVQEKIGGDIQVRQEVRQVEKDQELWTLYILGLSMLQYTDQASPMSYYGLAGIHGMPHQSWGGVEPVTGNENTGYCTHSSVLFPAWHRPYMALYEQALYELVQMIATFWPDDERQRYESAARRFRLPYWDWAATPPSGESVLPKSIGGSPFIDVNGPNGVQRIANPLFSYNFKPLDRTAFSSGPWNVWTRTLRSPSSNGADAQSNNSLVAMNLDQNRPSIAQRLYALFSSNDNYTTFSNNAAGGSAESVESLHDTIHSLVGGFGTSQSTTQPGHMAYIQWSAFDPVFFLHHCMVDRVLALWQTIHPDTWVPTSQALLNSYTTRRGQYIDANTALTPFFSNSNGTFWTSDGVRDHTKFGYTYAELLRGPSGTAPSDKVARVNTAKQAVNRMYGSFSPASLFLKELRTQQGTGLATSHKAPYHSLLQSKIFVGADGNTNSDSGDSYHEWTASVRVSEQALDGASAVVFFLGGPIPDDHHQQQAWASAANYVGAMGLFTAARSSDAGAGAGMAHDAPMSGSVPLTAALVAKVEKGELASLAPADVQPYLRANLKKVVLSRQGEMVGEQCLPGIVIQVVNSVVAAPWSEEELPRWGEATVGLEMC</sequence>
<gene>
    <name evidence="1" type="ORF">F5144DRAFT_608566</name>
</gene>
<reference evidence="1 2" key="1">
    <citation type="journal article" date="2021" name="Nat. Commun.">
        <title>Genetic determinants of endophytism in the Arabidopsis root mycobiome.</title>
        <authorList>
            <person name="Mesny F."/>
            <person name="Miyauchi S."/>
            <person name="Thiergart T."/>
            <person name="Pickel B."/>
            <person name="Atanasova L."/>
            <person name="Karlsson M."/>
            <person name="Huettel B."/>
            <person name="Barry K.W."/>
            <person name="Haridas S."/>
            <person name="Chen C."/>
            <person name="Bauer D."/>
            <person name="Andreopoulos W."/>
            <person name="Pangilinan J."/>
            <person name="LaButti K."/>
            <person name="Riley R."/>
            <person name="Lipzen A."/>
            <person name="Clum A."/>
            <person name="Drula E."/>
            <person name="Henrissat B."/>
            <person name="Kohler A."/>
            <person name="Grigoriev I.V."/>
            <person name="Martin F.M."/>
            <person name="Hacquard S."/>
        </authorList>
    </citation>
    <scope>NUCLEOTIDE SEQUENCE [LARGE SCALE GENOMIC DNA]</scope>
    <source>
        <strain evidence="1 2">MPI-SDFR-AT-0079</strain>
    </source>
</reference>
<proteinExistence type="predicted"/>
<keyword evidence="2" id="KW-1185">Reference proteome</keyword>
<dbReference type="Proteomes" id="UP000724584">
    <property type="component" value="Unassembled WGS sequence"/>
</dbReference>
<evidence type="ECO:0000313" key="2">
    <source>
        <dbReference type="Proteomes" id="UP000724584"/>
    </source>
</evidence>
<comment type="caution">
    <text evidence="1">The sequence shown here is derived from an EMBL/GenBank/DDBJ whole genome shotgun (WGS) entry which is preliminary data.</text>
</comment>
<organism evidence="1 2">
    <name type="scientific">Chaetomium tenue</name>
    <dbReference type="NCBI Taxonomy" id="1854479"/>
    <lineage>
        <taxon>Eukaryota</taxon>
        <taxon>Fungi</taxon>
        <taxon>Dikarya</taxon>
        <taxon>Ascomycota</taxon>
        <taxon>Pezizomycotina</taxon>
        <taxon>Sordariomycetes</taxon>
        <taxon>Sordariomycetidae</taxon>
        <taxon>Sordariales</taxon>
        <taxon>Chaetomiaceae</taxon>
        <taxon>Chaetomium</taxon>
    </lineage>
</organism>
<accession>A0ACB7PQN8</accession>
<dbReference type="EMBL" id="JAGIZQ010000001">
    <property type="protein sequence ID" value="KAH6650650.1"/>
    <property type="molecule type" value="Genomic_DNA"/>
</dbReference>
<name>A0ACB7PQN8_9PEZI</name>
<protein>
    <submittedName>
        <fullName evidence="1">Uncharacterized protein</fullName>
    </submittedName>
</protein>